<dbReference type="GO" id="GO:0000298">
    <property type="term" value="F:endopolyphosphatase activity"/>
    <property type="evidence" value="ECO:0007669"/>
    <property type="project" value="TreeGrafter"/>
</dbReference>
<dbReference type="PANTHER" id="PTHR12629">
    <property type="entry name" value="DIPHOSPHOINOSITOL POLYPHOSPHATE PHOSPHOHYDROLASE"/>
    <property type="match status" value="1"/>
</dbReference>
<protein>
    <recommendedName>
        <fullName evidence="5">Nudix hydrolase domain-containing protein</fullName>
    </recommendedName>
</protein>
<dbReference type="GO" id="GO:0005634">
    <property type="term" value="C:nucleus"/>
    <property type="evidence" value="ECO:0007669"/>
    <property type="project" value="TreeGrafter"/>
</dbReference>
<dbReference type="InterPro" id="IPR047198">
    <property type="entry name" value="DDP-like_NUDIX"/>
</dbReference>
<evidence type="ECO:0000256" key="2">
    <source>
        <dbReference type="ARBA" id="ARBA00022723"/>
    </source>
</evidence>
<dbReference type="GO" id="GO:0005737">
    <property type="term" value="C:cytoplasm"/>
    <property type="evidence" value="ECO:0007669"/>
    <property type="project" value="TreeGrafter"/>
</dbReference>
<keyword evidence="4" id="KW-0460">Magnesium</keyword>
<comment type="cofactor">
    <cofactor evidence="1">
        <name>Mg(2+)</name>
        <dbReference type="ChEBI" id="CHEBI:18420"/>
    </cofactor>
</comment>
<evidence type="ECO:0000256" key="4">
    <source>
        <dbReference type="ARBA" id="ARBA00022842"/>
    </source>
</evidence>
<dbReference type="PANTHER" id="PTHR12629:SF0">
    <property type="entry name" value="DIPHOSPHOINOSITOL-POLYPHOSPHATE DIPHOSPHATASE"/>
    <property type="match status" value="1"/>
</dbReference>
<dbReference type="InterPro" id="IPR000086">
    <property type="entry name" value="NUDIX_hydrolase_dom"/>
</dbReference>
<gene>
    <name evidence="6" type="ORF">S01H1_65475</name>
</gene>
<evidence type="ECO:0000259" key="5">
    <source>
        <dbReference type="Pfam" id="PF00293"/>
    </source>
</evidence>
<evidence type="ECO:0000256" key="3">
    <source>
        <dbReference type="ARBA" id="ARBA00022801"/>
    </source>
</evidence>
<sequence>MEPLKQIAALPYVETERSSLVLLITTRGMGRWSIPKGWPKPGLSSPELAAREAFEEAGVEGEVSCRSTSSFVYTKRLHLFSWIRCRVEVYLLEVERANSGL</sequence>
<dbReference type="GO" id="GO:0034431">
    <property type="term" value="F:bis(5'-adenosyl)-hexaphosphatase activity"/>
    <property type="evidence" value="ECO:0007669"/>
    <property type="project" value="TreeGrafter"/>
</dbReference>
<dbReference type="EMBL" id="BARS01043229">
    <property type="protein sequence ID" value="GAG37387.1"/>
    <property type="molecule type" value="Genomic_DNA"/>
</dbReference>
<dbReference type="GO" id="GO:0008486">
    <property type="term" value="F:diphosphoinositol-polyphosphate diphosphatase activity"/>
    <property type="evidence" value="ECO:0007669"/>
    <property type="project" value="TreeGrafter"/>
</dbReference>
<dbReference type="AlphaFoldDB" id="X0XPY2"/>
<dbReference type="GO" id="GO:0046872">
    <property type="term" value="F:metal ion binding"/>
    <property type="evidence" value="ECO:0007669"/>
    <property type="project" value="UniProtKB-KW"/>
</dbReference>
<dbReference type="GO" id="GO:1901909">
    <property type="term" value="P:diadenosine hexaphosphate catabolic process"/>
    <property type="evidence" value="ECO:0007669"/>
    <property type="project" value="TreeGrafter"/>
</dbReference>
<feature type="domain" description="Nudix hydrolase" evidence="5">
    <location>
        <begin position="13"/>
        <end position="67"/>
    </location>
</feature>
<dbReference type="SUPFAM" id="SSF55811">
    <property type="entry name" value="Nudix"/>
    <property type="match status" value="1"/>
</dbReference>
<feature type="non-terminal residue" evidence="6">
    <location>
        <position position="101"/>
    </location>
</feature>
<evidence type="ECO:0000313" key="6">
    <source>
        <dbReference type="EMBL" id="GAG37387.1"/>
    </source>
</evidence>
<accession>X0XPY2</accession>
<dbReference type="Gene3D" id="3.90.79.10">
    <property type="entry name" value="Nucleoside Triphosphate Pyrophosphohydrolase"/>
    <property type="match status" value="1"/>
</dbReference>
<dbReference type="InterPro" id="IPR015797">
    <property type="entry name" value="NUDIX_hydrolase-like_dom_sf"/>
</dbReference>
<reference evidence="6" key="1">
    <citation type="journal article" date="2014" name="Front. Microbiol.">
        <title>High frequency of phylogenetically diverse reductive dehalogenase-homologous genes in deep subseafloor sedimentary metagenomes.</title>
        <authorList>
            <person name="Kawai M."/>
            <person name="Futagami T."/>
            <person name="Toyoda A."/>
            <person name="Takaki Y."/>
            <person name="Nishi S."/>
            <person name="Hori S."/>
            <person name="Arai W."/>
            <person name="Tsubouchi T."/>
            <person name="Morono Y."/>
            <person name="Uchiyama I."/>
            <person name="Ito T."/>
            <person name="Fujiyama A."/>
            <person name="Inagaki F."/>
            <person name="Takami H."/>
        </authorList>
    </citation>
    <scope>NUCLEOTIDE SEQUENCE</scope>
    <source>
        <strain evidence="6">Expedition CK06-06</strain>
    </source>
</reference>
<dbReference type="GO" id="GO:1901911">
    <property type="term" value="P:adenosine 5'-(hexahydrogen pentaphosphate) catabolic process"/>
    <property type="evidence" value="ECO:0007669"/>
    <property type="project" value="TreeGrafter"/>
</dbReference>
<dbReference type="Pfam" id="PF00293">
    <property type="entry name" value="NUDIX"/>
    <property type="match status" value="1"/>
</dbReference>
<dbReference type="CDD" id="cd04666">
    <property type="entry name" value="NUDIX_DIPP2_like_Nudt4"/>
    <property type="match status" value="1"/>
</dbReference>
<evidence type="ECO:0000256" key="1">
    <source>
        <dbReference type="ARBA" id="ARBA00001946"/>
    </source>
</evidence>
<dbReference type="GO" id="GO:1901907">
    <property type="term" value="P:diadenosine pentaphosphate catabolic process"/>
    <property type="evidence" value="ECO:0007669"/>
    <property type="project" value="TreeGrafter"/>
</dbReference>
<organism evidence="6">
    <name type="scientific">marine sediment metagenome</name>
    <dbReference type="NCBI Taxonomy" id="412755"/>
    <lineage>
        <taxon>unclassified sequences</taxon>
        <taxon>metagenomes</taxon>
        <taxon>ecological metagenomes</taxon>
    </lineage>
</organism>
<dbReference type="GO" id="GO:0071543">
    <property type="term" value="P:diphosphoinositol polyphosphate metabolic process"/>
    <property type="evidence" value="ECO:0007669"/>
    <property type="project" value="TreeGrafter"/>
</dbReference>
<comment type="caution">
    <text evidence="6">The sequence shown here is derived from an EMBL/GenBank/DDBJ whole genome shotgun (WGS) entry which is preliminary data.</text>
</comment>
<proteinExistence type="predicted"/>
<name>X0XPY2_9ZZZZ</name>
<keyword evidence="3" id="KW-0378">Hydrolase</keyword>
<keyword evidence="2" id="KW-0479">Metal-binding</keyword>
<dbReference type="GO" id="GO:0034432">
    <property type="term" value="F:bis(5'-adenosyl)-pentaphosphatase activity"/>
    <property type="evidence" value="ECO:0007669"/>
    <property type="project" value="TreeGrafter"/>
</dbReference>